<dbReference type="Pfam" id="PF13649">
    <property type="entry name" value="Methyltransf_25"/>
    <property type="match status" value="1"/>
</dbReference>
<sequence>MTDLRTVRTFYDELADDYHFLYGDWDASVQRQGVALDRILRAELGDQPRQIWDCACGIGTQAIGLATQGHQVVGTDLSPSAAARAGAEARSRGLTLPTAAADMRHLPVTPGGFDAVVCADNALAHLLSRDDIASALRTMRTALREDGLLLLSMRGYDQIRTDHPSATPPQVAHTARGRIISFQLWHWHEDGERYDLEHIQLHPAADPNGPGAEDWTVRTRRTTSWALTRDEVAAAVADAGFRDITWRLPEDTGFFQPLLVARAPRNGG</sequence>
<feature type="domain" description="Methyltransferase" evidence="2">
    <location>
        <begin position="51"/>
        <end position="147"/>
    </location>
</feature>
<dbReference type="EC" id="2.1.-.-" evidence="3"/>
<name>A0ABV6XUV0_9ACTN</name>
<keyword evidence="3" id="KW-0489">Methyltransferase</keyword>
<accession>A0ABV6XUV0</accession>
<gene>
    <name evidence="3" type="ORF">ABUW04_27585</name>
</gene>
<evidence type="ECO:0000313" key="3">
    <source>
        <dbReference type="EMBL" id="MFC1442020.1"/>
    </source>
</evidence>
<protein>
    <submittedName>
        <fullName evidence="3">Class I SAM-dependent methyltransferase</fullName>
        <ecNumber evidence="3">2.1.-.-</ecNumber>
    </submittedName>
</protein>
<proteinExistence type="predicted"/>
<evidence type="ECO:0000259" key="2">
    <source>
        <dbReference type="Pfam" id="PF13649"/>
    </source>
</evidence>
<dbReference type="SUPFAM" id="SSF53335">
    <property type="entry name" value="S-adenosyl-L-methionine-dependent methyltransferases"/>
    <property type="match status" value="1"/>
</dbReference>
<comment type="caution">
    <text evidence="3">The sequence shown here is derived from an EMBL/GenBank/DDBJ whole genome shotgun (WGS) entry which is preliminary data.</text>
</comment>
<keyword evidence="1 3" id="KW-0808">Transferase</keyword>
<evidence type="ECO:0000313" key="4">
    <source>
        <dbReference type="Proteomes" id="UP001592581"/>
    </source>
</evidence>
<dbReference type="RefSeq" id="WP_380566987.1">
    <property type="nucleotide sequence ID" value="NZ_JBEUKS010000011.1"/>
</dbReference>
<reference evidence="3 4" key="1">
    <citation type="submission" date="2024-06" db="EMBL/GenBank/DDBJ databases">
        <authorList>
            <person name="Lee S.D."/>
        </authorList>
    </citation>
    <scope>NUCLEOTIDE SEQUENCE [LARGE SCALE GENOMIC DNA]</scope>
    <source>
        <strain evidence="3 4">N1-10</strain>
    </source>
</reference>
<dbReference type="CDD" id="cd02440">
    <property type="entry name" value="AdoMet_MTases"/>
    <property type="match status" value="1"/>
</dbReference>
<dbReference type="GO" id="GO:0032259">
    <property type="term" value="P:methylation"/>
    <property type="evidence" value="ECO:0007669"/>
    <property type="project" value="UniProtKB-KW"/>
</dbReference>
<dbReference type="EMBL" id="JBEUKS010000011">
    <property type="protein sequence ID" value="MFC1442020.1"/>
    <property type="molecule type" value="Genomic_DNA"/>
</dbReference>
<dbReference type="PANTHER" id="PTHR43861">
    <property type="entry name" value="TRANS-ACONITATE 2-METHYLTRANSFERASE-RELATED"/>
    <property type="match status" value="1"/>
</dbReference>
<dbReference type="Proteomes" id="UP001592581">
    <property type="component" value="Unassembled WGS sequence"/>
</dbReference>
<organism evidence="3 4">
    <name type="scientific">Streptacidiphilus jeojiensis</name>
    <dbReference type="NCBI Taxonomy" id="3229225"/>
    <lineage>
        <taxon>Bacteria</taxon>
        <taxon>Bacillati</taxon>
        <taxon>Actinomycetota</taxon>
        <taxon>Actinomycetes</taxon>
        <taxon>Kitasatosporales</taxon>
        <taxon>Streptomycetaceae</taxon>
        <taxon>Streptacidiphilus</taxon>
    </lineage>
</organism>
<dbReference type="GO" id="GO:0008168">
    <property type="term" value="F:methyltransferase activity"/>
    <property type="evidence" value="ECO:0007669"/>
    <property type="project" value="UniProtKB-KW"/>
</dbReference>
<dbReference type="Gene3D" id="3.40.50.150">
    <property type="entry name" value="Vaccinia Virus protein VP39"/>
    <property type="match status" value="1"/>
</dbReference>
<dbReference type="InterPro" id="IPR041698">
    <property type="entry name" value="Methyltransf_25"/>
</dbReference>
<dbReference type="InterPro" id="IPR029063">
    <property type="entry name" value="SAM-dependent_MTases_sf"/>
</dbReference>
<evidence type="ECO:0000256" key="1">
    <source>
        <dbReference type="ARBA" id="ARBA00022679"/>
    </source>
</evidence>
<keyword evidence="4" id="KW-1185">Reference proteome</keyword>